<dbReference type="InterPro" id="IPR036412">
    <property type="entry name" value="HAD-like_sf"/>
</dbReference>
<dbReference type="NCBIfam" id="TIGR01549">
    <property type="entry name" value="HAD-SF-IA-v1"/>
    <property type="match status" value="1"/>
</dbReference>
<dbReference type="FunFam" id="3.40.50.1000:FF:000022">
    <property type="entry name" value="Phosphoglycolate phosphatase"/>
    <property type="match status" value="1"/>
</dbReference>
<dbReference type="PANTHER" id="PTHR43434:SF1">
    <property type="entry name" value="PHOSPHOGLYCOLATE PHOSPHATASE"/>
    <property type="match status" value="1"/>
</dbReference>
<reference evidence="1 2" key="1">
    <citation type="submission" date="2016-10" db="EMBL/GenBank/DDBJ databases">
        <authorList>
            <person name="de Groot N.N."/>
        </authorList>
    </citation>
    <scope>NUCLEOTIDE SEQUENCE [LARGE SCALE GENOMIC DNA]</scope>
    <source>
        <strain evidence="1 2">DSM 1801</strain>
    </source>
</reference>
<dbReference type="SFLD" id="SFLDG01135">
    <property type="entry name" value="C1.5.6:_HAD__Beta-PGM__Phospha"/>
    <property type="match status" value="1"/>
</dbReference>
<evidence type="ECO:0000313" key="1">
    <source>
        <dbReference type="EMBL" id="SES90689.1"/>
    </source>
</evidence>
<dbReference type="AlphaFoldDB" id="A0A1I0A9J9"/>
<dbReference type="InterPro" id="IPR023198">
    <property type="entry name" value="PGP-like_dom2"/>
</dbReference>
<keyword evidence="2" id="KW-1185">Reference proteome</keyword>
<dbReference type="InterPro" id="IPR006549">
    <property type="entry name" value="HAD-SF_hydro_IIIA"/>
</dbReference>
<dbReference type="STRING" id="29364.SAMN04487772_10532"/>
<dbReference type="NCBIfam" id="TIGR01509">
    <property type="entry name" value="HAD-SF-IA-v3"/>
    <property type="match status" value="1"/>
</dbReference>
<dbReference type="InterPro" id="IPR041492">
    <property type="entry name" value="HAD_2"/>
</dbReference>
<gene>
    <name evidence="1" type="ORF">SAMN04487772_10532</name>
</gene>
<dbReference type="InterPro" id="IPR023214">
    <property type="entry name" value="HAD_sf"/>
</dbReference>
<dbReference type="InterPro" id="IPR006439">
    <property type="entry name" value="HAD-SF_hydro_IA"/>
</dbReference>
<accession>A0A1I0A9J9</accession>
<dbReference type="Pfam" id="PF13419">
    <property type="entry name" value="HAD_2"/>
    <property type="match status" value="1"/>
</dbReference>
<dbReference type="GO" id="GO:0006281">
    <property type="term" value="P:DNA repair"/>
    <property type="evidence" value="ECO:0007669"/>
    <property type="project" value="TreeGrafter"/>
</dbReference>
<dbReference type="GO" id="GO:0005829">
    <property type="term" value="C:cytosol"/>
    <property type="evidence" value="ECO:0007669"/>
    <property type="project" value="TreeGrafter"/>
</dbReference>
<dbReference type="Proteomes" id="UP000199800">
    <property type="component" value="Unassembled WGS sequence"/>
</dbReference>
<proteinExistence type="predicted"/>
<dbReference type="EMBL" id="FOHN01000005">
    <property type="protein sequence ID" value="SES90689.1"/>
    <property type="molecule type" value="Genomic_DNA"/>
</dbReference>
<dbReference type="Gene3D" id="1.10.150.240">
    <property type="entry name" value="Putative phosphatase, domain 2"/>
    <property type="match status" value="1"/>
</dbReference>
<sequence>MKNYKLLIFDLDGTILETLEDLTDSTNVALKSQGFPEKTMEQVRSYIGNGIYKLLERAVPKGTEPEILEKVYKTFKEYYRLHCADKTKPYDGMAELLTELKKNGHLLAVVSNKADFAVQSLCKEYFGDLFDYTAGEREGVRRKPYPDSILEVLKVFHVEKEHAVYIGDSEVDIQVAKNAGIDEIAVAWGYRDEEFLMEQGARVIVKDVKEIGKIV</sequence>
<dbReference type="PANTHER" id="PTHR43434">
    <property type="entry name" value="PHOSPHOGLYCOLATE PHOSPHATASE"/>
    <property type="match status" value="1"/>
</dbReference>
<dbReference type="Gene3D" id="3.40.50.1000">
    <property type="entry name" value="HAD superfamily/HAD-like"/>
    <property type="match status" value="1"/>
</dbReference>
<dbReference type="InterPro" id="IPR050155">
    <property type="entry name" value="HAD-like_hydrolase_sf"/>
</dbReference>
<evidence type="ECO:0000313" key="2">
    <source>
        <dbReference type="Proteomes" id="UP000199800"/>
    </source>
</evidence>
<protein>
    <submittedName>
        <fullName evidence="1">Phosphoglycolate phosphatase</fullName>
    </submittedName>
</protein>
<organism evidence="1 2">
    <name type="scientific">[Clostridium] polysaccharolyticum</name>
    <dbReference type="NCBI Taxonomy" id="29364"/>
    <lineage>
        <taxon>Bacteria</taxon>
        <taxon>Bacillati</taxon>
        <taxon>Bacillota</taxon>
        <taxon>Clostridia</taxon>
        <taxon>Lachnospirales</taxon>
        <taxon>Lachnospiraceae</taxon>
    </lineage>
</organism>
<dbReference type="OrthoDB" id="9807630at2"/>
<name>A0A1I0A9J9_9FIRM</name>
<dbReference type="NCBIfam" id="TIGR01662">
    <property type="entry name" value="HAD-SF-IIIA"/>
    <property type="match status" value="1"/>
</dbReference>
<dbReference type="GO" id="GO:0008967">
    <property type="term" value="F:phosphoglycolate phosphatase activity"/>
    <property type="evidence" value="ECO:0007669"/>
    <property type="project" value="TreeGrafter"/>
</dbReference>
<dbReference type="SFLD" id="SFLDS00003">
    <property type="entry name" value="Haloacid_Dehalogenase"/>
    <property type="match status" value="1"/>
</dbReference>
<dbReference type="SFLD" id="SFLDG01129">
    <property type="entry name" value="C1.5:_HAD__Beta-PGM__Phosphata"/>
    <property type="match status" value="1"/>
</dbReference>
<dbReference type="RefSeq" id="WP_092476891.1">
    <property type="nucleotide sequence ID" value="NZ_FOHN01000005.1"/>
</dbReference>
<dbReference type="SUPFAM" id="SSF56784">
    <property type="entry name" value="HAD-like"/>
    <property type="match status" value="1"/>
</dbReference>